<dbReference type="Pfam" id="PF05504">
    <property type="entry name" value="Spore_GerAC"/>
    <property type="match status" value="1"/>
</dbReference>
<reference evidence="11 12" key="1">
    <citation type="submission" date="2019-11" db="EMBL/GenBank/DDBJ databases">
        <title>Genome sequences of 17 halophilic strains isolated from different environments.</title>
        <authorList>
            <person name="Furrow R.E."/>
        </authorList>
    </citation>
    <scope>NUCLEOTIDE SEQUENCE [LARGE SCALE GENOMIC DNA]</scope>
    <source>
        <strain evidence="11 12">22506_14_FS</strain>
    </source>
</reference>
<keyword evidence="3" id="KW-0309">Germination</keyword>
<dbReference type="PANTHER" id="PTHR35789:SF1">
    <property type="entry name" value="SPORE GERMINATION PROTEIN B3"/>
    <property type="match status" value="1"/>
</dbReference>
<dbReference type="GO" id="GO:0016020">
    <property type="term" value="C:membrane"/>
    <property type="evidence" value="ECO:0007669"/>
    <property type="project" value="UniProtKB-SubCell"/>
</dbReference>
<comment type="caution">
    <text evidence="11">The sequence shown here is derived from an EMBL/GenBank/DDBJ whole genome shotgun (WGS) entry which is preliminary data.</text>
</comment>
<feature type="domain" description="Spore germination GerAC-like C-terminal" evidence="9">
    <location>
        <begin position="221"/>
        <end position="385"/>
    </location>
</feature>
<dbReference type="InterPro" id="IPR057336">
    <property type="entry name" value="GerAC_N"/>
</dbReference>
<dbReference type="Pfam" id="PF25198">
    <property type="entry name" value="Spore_GerAC_N"/>
    <property type="match status" value="1"/>
</dbReference>
<keyword evidence="7" id="KW-0449">Lipoprotein</keyword>
<comment type="subcellular location">
    <subcellularLocation>
        <location evidence="1">Membrane</location>
        <topology evidence="1">Lipid-anchor</topology>
    </subcellularLocation>
</comment>
<dbReference type="EMBL" id="WMEY01000001">
    <property type="protein sequence ID" value="MYL62148.1"/>
    <property type="molecule type" value="Genomic_DNA"/>
</dbReference>
<dbReference type="InterPro" id="IPR008844">
    <property type="entry name" value="Spore_GerAC-like"/>
</dbReference>
<dbReference type="InterPro" id="IPR046953">
    <property type="entry name" value="Spore_GerAC-like_C"/>
</dbReference>
<feature type="signal peptide" evidence="8">
    <location>
        <begin position="1"/>
        <end position="24"/>
    </location>
</feature>
<evidence type="ECO:0000256" key="3">
    <source>
        <dbReference type="ARBA" id="ARBA00022544"/>
    </source>
</evidence>
<evidence type="ECO:0000313" key="12">
    <source>
        <dbReference type="Proteomes" id="UP000447833"/>
    </source>
</evidence>
<proteinExistence type="inferred from homology"/>
<evidence type="ECO:0000256" key="7">
    <source>
        <dbReference type="ARBA" id="ARBA00023288"/>
    </source>
</evidence>
<evidence type="ECO:0000313" key="11">
    <source>
        <dbReference type="EMBL" id="MYL62148.1"/>
    </source>
</evidence>
<feature type="chain" id="PRO_5038668320" evidence="8">
    <location>
        <begin position="25"/>
        <end position="397"/>
    </location>
</feature>
<evidence type="ECO:0000256" key="6">
    <source>
        <dbReference type="ARBA" id="ARBA00023139"/>
    </source>
</evidence>
<gene>
    <name evidence="11" type="ORF">GLW07_02135</name>
</gene>
<dbReference type="PANTHER" id="PTHR35789">
    <property type="entry name" value="SPORE GERMINATION PROTEIN B3"/>
    <property type="match status" value="1"/>
</dbReference>
<keyword evidence="6" id="KW-0564">Palmitate</keyword>
<keyword evidence="5" id="KW-0472">Membrane</keyword>
<dbReference type="AlphaFoldDB" id="A0A845EVI6"/>
<evidence type="ECO:0000259" key="10">
    <source>
        <dbReference type="Pfam" id="PF25198"/>
    </source>
</evidence>
<evidence type="ECO:0000259" key="9">
    <source>
        <dbReference type="Pfam" id="PF05504"/>
    </source>
</evidence>
<name>A0A845EVI6_9BACL</name>
<organism evidence="11 12">
    <name type="scientific">Guptibacillus hwajinpoensis</name>
    <dbReference type="NCBI Taxonomy" id="208199"/>
    <lineage>
        <taxon>Bacteria</taxon>
        <taxon>Bacillati</taxon>
        <taxon>Bacillota</taxon>
        <taxon>Bacilli</taxon>
        <taxon>Bacillales</taxon>
        <taxon>Guptibacillaceae</taxon>
        <taxon>Guptibacillus</taxon>
    </lineage>
</organism>
<dbReference type="InterPro" id="IPR038501">
    <property type="entry name" value="Spore_GerAC_C_sf"/>
</dbReference>
<accession>A0A845EVI6</accession>
<keyword evidence="4 8" id="KW-0732">Signal</keyword>
<dbReference type="RefSeq" id="WP_160918029.1">
    <property type="nucleotide sequence ID" value="NZ_WMEY01000001.1"/>
</dbReference>
<dbReference type="GO" id="GO:0009847">
    <property type="term" value="P:spore germination"/>
    <property type="evidence" value="ECO:0007669"/>
    <property type="project" value="InterPro"/>
</dbReference>
<feature type="domain" description="Spore germination protein N-terminal" evidence="10">
    <location>
        <begin position="23"/>
        <end position="194"/>
    </location>
</feature>
<dbReference type="NCBIfam" id="TIGR02887">
    <property type="entry name" value="spore_ger_x_C"/>
    <property type="match status" value="1"/>
</dbReference>
<dbReference type="Proteomes" id="UP000447833">
    <property type="component" value="Unassembled WGS sequence"/>
</dbReference>
<comment type="similarity">
    <text evidence="2">Belongs to the GerABKC lipoprotein family.</text>
</comment>
<evidence type="ECO:0000256" key="8">
    <source>
        <dbReference type="SAM" id="SignalP"/>
    </source>
</evidence>
<dbReference type="PROSITE" id="PS51257">
    <property type="entry name" value="PROKAR_LIPOPROTEIN"/>
    <property type="match status" value="1"/>
</dbReference>
<evidence type="ECO:0000256" key="1">
    <source>
        <dbReference type="ARBA" id="ARBA00004635"/>
    </source>
</evidence>
<sequence length="397" mass="44241">MKRTFNKFVSGSLILFLLSGCWDANELNELAIAVAYGIDKVEDEYLVTAQVVNPGEIEQAGITTPVTVYQENAKTLLEAFRRMTTIAPRKIYGSHLRVLVIGEQVAKEGIGDVIDLLSRDPEIRNDFYIVVSRNAKAGDTLQVLTSLEDIPANKLYAALETSEKNWAPTLTVTLDQLSAHLMEAGMEPMLTGVEVKGEISTGESRDNVAQIKPQTQLQYHGTAVFRGNKLVGWLNDPESKGVHYALNRVKSTIVVVPCENGGKTGIELIDTDAELKAKAINHQPYGTIKVQVEGKVSEVECRELDLSKRETISELEEKTEKDIEEKIKEALKVTQLEYESDVFGFGKAMHRSSPAYWKTVEKNWDEQFKNLPVDITVDVTIRRTGTIGNSPIKRMEE</sequence>
<dbReference type="Gene3D" id="3.30.300.210">
    <property type="entry name" value="Nutrient germinant receptor protein C, domain 3"/>
    <property type="match status" value="1"/>
</dbReference>
<evidence type="ECO:0000256" key="4">
    <source>
        <dbReference type="ARBA" id="ARBA00022729"/>
    </source>
</evidence>
<protein>
    <submittedName>
        <fullName evidence="11">Ger(X)C family spore germination protein</fullName>
    </submittedName>
</protein>
<evidence type="ECO:0000256" key="5">
    <source>
        <dbReference type="ARBA" id="ARBA00023136"/>
    </source>
</evidence>
<evidence type="ECO:0000256" key="2">
    <source>
        <dbReference type="ARBA" id="ARBA00007886"/>
    </source>
</evidence>